<evidence type="ECO:0000313" key="1">
    <source>
        <dbReference type="EMBL" id="AGC72418.1"/>
    </source>
</evidence>
<sequence>MPKIVVAYIKEDKVAPYLEALAAVGVPEASVFRATPRRTAAVDLGAVIERADGLLLTGGADIQPCLYGEARLRAANLDKPVPDRDQLEWDLLVEARARRTPVFGICRGHQMINVFLGGALFQDIALQTGRPGHDNFVDRGFALDHLAHDIVSTGIDHPFTHRLGRFGHPAVNSRHHQAVRVPGRGLVAAAVATDGTIEATVAPDPQWWIASVQWHPENLMEQPFHRGLFEDFLSAAAAFAGRRSPRVLEGVLP</sequence>
<dbReference type="GO" id="GO:0006598">
    <property type="term" value="P:polyamine catabolic process"/>
    <property type="evidence" value="ECO:0007669"/>
    <property type="project" value="TreeGrafter"/>
</dbReference>
<dbReference type="InterPro" id="IPR011697">
    <property type="entry name" value="Peptidase_C26"/>
</dbReference>
<dbReference type="PANTHER" id="PTHR43235">
    <property type="entry name" value="GLUTAMINE AMIDOTRANSFERASE PB2B2.05-RELATED"/>
    <property type="match status" value="1"/>
</dbReference>
<dbReference type="PROSITE" id="PS51273">
    <property type="entry name" value="GATASE_TYPE_1"/>
    <property type="match status" value="1"/>
</dbReference>
<accession>L7VZC5</accession>
<dbReference type="GO" id="GO:0005829">
    <property type="term" value="C:cytosol"/>
    <property type="evidence" value="ECO:0007669"/>
    <property type="project" value="TreeGrafter"/>
</dbReference>
<dbReference type="PANTHER" id="PTHR43235:SF1">
    <property type="entry name" value="GLUTAMINE AMIDOTRANSFERASE PB2B2.05-RELATED"/>
    <property type="match status" value="1"/>
</dbReference>
<proteinExistence type="predicted"/>
<dbReference type="Gene3D" id="3.40.50.880">
    <property type="match status" value="1"/>
</dbReference>
<protein>
    <submittedName>
        <fullName evidence="1">Glutamine amidotransferase, class I</fullName>
    </submittedName>
</protein>
<dbReference type="InterPro" id="IPR029062">
    <property type="entry name" value="Class_I_gatase-like"/>
</dbReference>
<organism evidence="1">
    <name type="scientific">uncultured bacterium A1Q1_fos_2037</name>
    <dbReference type="NCBI Taxonomy" id="1256558"/>
    <lineage>
        <taxon>Bacteria</taxon>
        <taxon>environmental samples</taxon>
    </lineage>
</organism>
<keyword evidence="1" id="KW-0315">Glutamine amidotransferase</keyword>
<reference evidence="1" key="1">
    <citation type="submission" date="2012-09" db="EMBL/GenBank/DDBJ databases">
        <title>Metagenomic Characterization of a Microbial Community in Wastewater Detects High Levels of Antibiotic Resistance.</title>
        <authorList>
            <person name="Abrams M."/>
            <person name="Caldwell A."/>
            <person name="Vandaei E."/>
            <person name="Lee W."/>
            <person name="Perrott J."/>
            <person name="Khan S.Y."/>
            <person name="Ta J."/>
            <person name="Romero D."/>
            <person name="Nguyen V."/>
            <person name="Pourmand N."/>
            <person name="Ouverney C.C."/>
        </authorList>
    </citation>
    <scope>NUCLEOTIDE SEQUENCE</scope>
</reference>
<dbReference type="EMBL" id="JX649901">
    <property type="protein sequence ID" value="AGC72418.1"/>
    <property type="molecule type" value="Genomic_DNA"/>
</dbReference>
<dbReference type="AlphaFoldDB" id="L7VZC5"/>
<dbReference type="Pfam" id="PF07722">
    <property type="entry name" value="Peptidase_C26"/>
    <property type="match status" value="1"/>
</dbReference>
<dbReference type="GO" id="GO:0016740">
    <property type="term" value="F:transferase activity"/>
    <property type="evidence" value="ECO:0007669"/>
    <property type="project" value="UniProtKB-KW"/>
</dbReference>
<name>L7VZC5_9BACT</name>
<dbReference type="CDD" id="cd01745">
    <property type="entry name" value="GATase1_2"/>
    <property type="match status" value="1"/>
</dbReference>
<keyword evidence="1" id="KW-0808">Transferase</keyword>
<dbReference type="SUPFAM" id="SSF52317">
    <property type="entry name" value="Class I glutamine amidotransferase-like"/>
    <property type="match status" value="1"/>
</dbReference>
<dbReference type="GO" id="GO:0033969">
    <property type="term" value="F:gamma-glutamyl-gamma-aminobutyrate hydrolase activity"/>
    <property type="evidence" value="ECO:0007669"/>
    <property type="project" value="TreeGrafter"/>
</dbReference>
<dbReference type="InterPro" id="IPR044668">
    <property type="entry name" value="PuuD-like"/>
</dbReference>